<gene>
    <name evidence="1" type="ORF">CPEL01642_LOCUS15974</name>
</gene>
<accession>A0A7S0LIH1</accession>
<proteinExistence type="predicted"/>
<dbReference type="AlphaFoldDB" id="A0A7S0LIH1"/>
<sequence>MVDARPRKRRWYMHGLTNAEHILTAEISARGPRVVPLRRAPPSAKSAMKGLRGRSIEIRTRCTSARMGTCAEKKPSALTGHVGCDRGAWRSCRDGGSALGGRRGCLELGRQLHRTH</sequence>
<organism evidence="1">
    <name type="scientific">Coccolithus braarudii</name>
    <dbReference type="NCBI Taxonomy" id="221442"/>
    <lineage>
        <taxon>Eukaryota</taxon>
        <taxon>Haptista</taxon>
        <taxon>Haptophyta</taxon>
        <taxon>Prymnesiophyceae</taxon>
        <taxon>Coccolithales</taxon>
        <taxon>Coccolithaceae</taxon>
        <taxon>Coccolithus</taxon>
    </lineage>
</organism>
<reference evidence="1" key="1">
    <citation type="submission" date="2021-01" db="EMBL/GenBank/DDBJ databases">
        <authorList>
            <person name="Corre E."/>
            <person name="Pelletier E."/>
            <person name="Niang G."/>
            <person name="Scheremetjew M."/>
            <person name="Finn R."/>
            <person name="Kale V."/>
            <person name="Holt S."/>
            <person name="Cochrane G."/>
            <person name="Meng A."/>
            <person name="Brown T."/>
            <person name="Cohen L."/>
        </authorList>
    </citation>
    <scope>NUCLEOTIDE SEQUENCE</scope>
    <source>
        <strain evidence="1">PLY182g</strain>
    </source>
</reference>
<evidence type="ECO:0000313" key="1">
    <source>
        <dbReference type="EMBL" id="CAD8612594.1"/>
    </source>
</evidence>
<name>A0A7S0LIH1_9EUKA</name>
<protein>
    <submittedName>
        <fullName evidence="1">Uncharacterized protein</fullName>
    </submittedName>
</protein>
<dbReference type="EMBL" id="HBEY01033412">
    <property type="protein sequence ID" value="CAD8612594.1"/>
    <property type="molecule type" value="Transcribed_RNA"/>
</dbReference>